<protein>
    <submittedName>
        <fullName evidence="1">Uncharacterized protein</fullName>
    </submittedName>
</protein>
<dbReference type="AlphaFoldDB" id="A0A0A8Z0H1"/>
<reference evidence="1" key="2">
    <citation type="journal article" date="2015" name="Data Brief">
        <title>Shoot transcriptome of the giant reed, Arundo donax.</title>
        <authorList>
            <person name="Barrero R.A."/>
            <person name="Guerrero F.D."/>
            <person name="Moolhuijzen P."/>
            <person name="Goolsby J.A."/>
            <person name="Tidwell J."/>
            <person name="Bellgard S.E."/>
            <person name="Bellgard M.I."/>
        </authorList>
    </citation>
    <scope>NUCLEOTIDE SEQUENCE</scope>
    <source>
        <tissue evidence="1">Shoot tissue taken approximately 20 cm above the soil surface</tissue>
    </source>
</reference>
<name>A0A0A8Z0H1_ARUDO</name>
<reference evidence="1" key="1">
    <citation type="submission" date="2014-09" db="EMBL/GenBank/DDBJ databases">
        <authorList>
            <person name="Magalhaes I.L.F."/>
            <person name="Oliveira U."/>
            <person name="Santos F.R."/>
            <person name="Vidigal T.H.D.A."/>
            <person name="Brescovit A.D."/>
            <person name="Santos A.J."/>
        </authorList>
    </citation>
    <scope>NUCLEOTIDE SEQUENCE</scope>
    <source>
        <tissue evidence="1">Shoot tissue taken approximately 20 cm above the soil surface</tissue>
    </source>
</reference>
<proteinExistence type="predicted"/>
<sequence length="30" mass="3463">MITCKLNSKQQEQKFPSFTLSVFLMVTPES</sequence>
<accession>A0A0A8Z0H1</accession>
<evidence type="ECO:0000313" key="1">
    <source>
        <dbReference type="EMBL" id="JAD32311.1"/>
    </source>
</evidence>
<organism evidence="1">
    <name type="scientific">Arundo donax</name>
    <name type="common">Giant reed</name>
    <name type="synonym">Donax arundinaceus</name>
    <dbReference type="NCBI Taxonomy" id="35708"/>
    <lineage>
        <taxon>Eukaryota</taxon>
        <taxon>Viridiplantae</taxon>
        <taxon>Streptophyta</taxon>
        <taxon>Embryophyta</taxon>
        <taxon>Tracheophyta</taxon>
        <taxon>Spermatophyta</taxon>
        <taxon>Magnoliopsida</taxon>
        <taxon>Liliopsida</taxon>
        <taxon>Poales</taxon>
        <taxon>Poaceae</taxon>
        <taxon>PACMAD clade</taxon>
        <taxon>Arundinoideae</taxon>
        <taxon>Arundineae</taxon>
        <taxon>Arundo</taxon>
    </lineage>
</organism>
<dbReference type="EMBL" id="GBRH01265584">
    <property type="protein sequence ID" value="JAD32311.1"/>
    <property type="molecule type" value="Transcribed_RNA"/>
</dbReference>